<reference evidence="2" key="1">
    <citation type="submission" date="2021-01" db="EMBL/GenBank/DDBJ databases">
        <authorList>
            <consortium name="Genoscope - CEA"/>
            <person name="William W."/>
        </authorList>
    </citation>
    <scope>NUCLEOTIDE SEQUENCE</scope>
</reference>
<evidence type="ECO:0000313" key="2">
    <source>
        <dbReference type="EMBL" id="CAD8056949.1"/>
    </source>
</evidence>
<dbReference type="SMART" id="SM00220">
    <property type="entry name" value="S_TKc"/>
    <property type="match status" value="1"/>
</dbReference>
<dbReference type="Pfam" id="PF00069">
    <property type="entry name" value="Pkinase"/>
    <property type="match status" value="1"/>
</dbReference>
<dbReference type="OrthoDB" id="288878at2759"/>
<organism evidence="2 3">
    <name type="scientific">Paramecium sonneborni</name>
    <dbReference type="NCBI Taxonomy" id="65129"/>
    <lineage>
        <taxon>Eukaryota</taxon>
        <taxon>Sar</taxon>
        <taxon>Alveolata</taxon>
        <taxon>Ciliophora</taxon>
        <taxon>Intramacronucleata</taxon>
        <taxon>Oligohymenophorea</taxon>
        <taxon>Peniculida</taxon>
        <taxon>Parameciidae</taxon>
        <taxon>Paramecium</taxon>
    </lineage>
</organism>
<proteinExistence type="predicted"/>
<sequence>MGNQQEKQDSKQFLERKLDPNYGEVAVYLDNNKNFTFAEIKHVLSSETNITALKQLITKRQQLNHRGLIKILSYDNGEIDDLCSSFTVLSITVEYYNETLQNDLKQRIIHKTTYTESELNYIIYEISSVCLFMRDSQNEIQDIHPSKVLIDEKRQIKYFDQILETQKVNNYFKILFALRDLEYIAPEQLILLKGEIRNDNTDQELVNVFCLGLMVVSLISGLRCVEFYNQDSLEYKREYVNQLLDKYCLKHQFSSLFKQIVISMLKFHPSDRLNYTQILNQLQPYQENFAHFLNHPGKQKEFFDSQLHSSHTQGSAVKSQAYSSISCDFSEIDQVIKSARQRAQTTLDEVGLDLKLNAFQGSIITVLDETD</sequence>
<gene>
    <name evidence="2" type="ORF">PSON_ATCC_30995.1.T0100539</name>
</gene>
<dbReference type="Proteomes" id="UP000692954">
    <property type="component" value="Unassembled WGS sequence"/>
</dbReference>
<dbReference type="GO" id="GO:0005524">
    <property type="term" value="F:ATP binding"/>
    <property type="evidence" value="ECO:0007669"/>
    <property type="project" value="InterPro"/>
</dbReference>
<evidence type="ECO:0000259" key="1">
    <source>
        <dbReference type="PROSITE" id="PS50011"/>
    </source>
</evidence>
<dbReference type="AlphaFoldDB" id="A0A8S1KNY4"/>
<dbReference type="PANTHER" id="PTHR24362">
    <property type="entry name" value="SERINE/THREONINE-PROTEIN KINASE NEK"/>
    <property type="match status" value="1"/>
</dbReference>
<comment type="caution">
    <text evidence="2">The sequence shown here is derived from an EMBL/GenBank/DDBJ whole genome shotgun (WGS) entry which is preliminary data.</text>
</comment>
<dbReference type="InterPro" id="IPR000719">
    <property type="entry name" value="Prot_kinase_dom"/>
</dbReference>
<feature type="domain" description="Protein kinase" evidence="1">
    <location>
        <begin position="1"/>
        <end position="286"/>
    </location>
</feature>
<dbReference type="PROSITE" id="PS50011">
    <property type="entry name" value="PROTEIN_KINASE_DOM"/>
    <property type="match status" value="1"/>
</dbReference>
<evidence type="ECO:0000313" key="3">
    <source>
        <dbReference type="Proteomes" id="UP000692954"/>
    </source>
</evidence>
<accession>A0A8S1KNY4</accession>
<keyword evidence="3" id="KW-1185">Reference proteome</keyword>
<dbReference type="PANTHER" id="PTHR24362:SF309">
    <property type="entry name" value="PROTEIN KINASE DOMAIN-CONTAINING PROTEIN"/>
    <property type="match status" value="1"/>
</dbReference>
<dbReference type="GO" id="GO:0004672">
    <property type="term" value="F:protein kinase activity"/>
    <property type="evidence" value="ECO:0007669"/>
    <property type="project" value="InterPro"/>
</dbReference>
<name>A0A8S1KNY4_9CILI</name>
<protein>
    <recommendedName>
        <fullName evidence="1">Protein kinase domain-containing protein</fullName>
    </recommendedName>
</protein>
<dbReference type="EMBL" id="CAJJDN010000010">
    <property type="protein sequence ID" value="CAD8056949.1"/>
    <property type="molecule type" value="Genomic_DNA"/>
</dbReference>